<dbReference type="EMBL" id="GBRH01159966">
    <property type="protein sequence ID" value="JAE37930.1"/>
    <property type="molecule type" value="Transcribed_RNA"/>
</dbReference>
<protein>
    <submittedName>
        <fullName evidence="2">Uncharacterized protein</fullName>
    </submittedName>
</protein>
<proteinExistence type="predicted"/>
<feature type="region of interest" description="Disordered" evidence="1">
    <location>
        <begin position="1"/>
        <end position="77"/>
    </location>
</feature>
<feature type="region of interest" description="Disordered" evidence="1">
    <location>
        <begin position="91"/>
        <end position="162"/>
    </location>
</feature>
<dbReference type="AlphaFoldDB" id="A0A0A9HL71"/>
<evidence type="ECO:0000313" key="2">
    <source>
        <dbReference type="EMBL" id="JAE37930.1"/>
    </source>
</evidence>
<accession>A0A0A9HL71</accession>
<sequence length="162" mass="17357">MRTPPPPRRISMGPPRHLQQRCSSSSAAAASRVPPPSSTPCAPSIRPHAPATVRPCARRHARAPAAIRPCARRHTRSPVVVRPCAAWRCRRGGWTPGRWPRARRQGSPSASSRAGPRPAAEAAAEPSSATLPTRRPVPAAWRAQRGRGVRRGQRRGGPSGLA</sequence>
<feature type="compositionally biased region" description="Low complexity" evidence="1">
    <location>
        <begin position="92"/>
        <end position="129"/>
    </location>
</feature>
<reference evidence="2" key="2">
    <citation type="journal article" date="2015" name="Data Brief">
        <title>Shoot transcriptome of the giant reed, Arundo donax.</title>
        <authorList>
            <person name="Barrero R.A."/>
            <person name="Guerrero F.D."/>
            <person name="Moolhuijzen P."/>
            <person name="Goolsby J.A."/>
            <person name="Tidwell J."/>
            <person name="Bellgard S.E."/>
            <person name="Bellgard M.I."/>
        </authorList>
    </citation>
    <scope>NUCLEOTIDE SEQUENCE</scope>
    <source>
        <tissue evidence="2">Shoot tissue taken approximately 20 cm above the soil surface</tissue>
    </source>
</reference>
<name>A0A0A9HL71_ARUDO</name>
<reference evidence="2" key="1">
    <citation type="submission" date="2014-09" db="EMBL/GenBank/DDBJ databases">
        <authorList>
            <person name="Magalhaes I.L.F."/>
            <person name="Oliveira U."/>
            <person name="Santos F.R."/>
            <person name="Vidigal T.H.D.A."/>
            <person name="Brescovit A.D."/>
            <person name="Santos A.J."/>
        </authorList>
    </citation>
    <scope>NUCLEOTIDE SEQUENCE</scope>
    <source>
        <tissue evidence="2">Shoot tissue taken approximately 20 cm above the soil surface</tissue>
    </source>
</reference>
<feature type="compositionally biased region" description="Basic residues" evidence="1">
    <location>
        <begin position="144"/>
        <end position="154"/>
    </location>
</feature>
<organism evidence="2">
    <name type="scientific">Arundo donax</name>
    <name type="common">Giant reed</name>
    <name type="synonym">Donax arundinaceus</name>
    <dbReference type="NCBI Taxonomy" id="35708"/>
    <lineage>
        <taxon>Eukaryota</taxon>
        <taxon>Viridiplantae</taxon>
        <taxon>Streptophyta</taxon>
        <taxon>Embryophyta</taxon>
        <taxon>Tracheophyta</taxon>
        <taxon>Spermatophyta</taxon>
        <taxon>Magnoliopsida</taxon>
        <taxon>Liliopsida</taxon>
        <taxon>Poales</taxon>
        <taxon>Poaceae</taxon>
        <taxon>PACMAD clade</taxon>
        <taxon>Arundinoideae</taxon>
        <taxon>Arundineae</taxon>
        <taxon>Arundo</taxon>
    </lineage>
</organism>
<evidence type="ECO:0000256" key="1">
    <source>
        <dbReference type="SAM" id="MobiDB-lite"/>
    </source>
</evidence>
<feature type="compositionally biased region" description="Low complexity" evidence="1">
    <location>
        <begin position="23"/>
        <end position="32"/>
    </location>
</feature>